<organism evidence="2 3">
    <name type="scientific">Mycobacterium colombiense CECT 3035</name>
    <dbReference type="NCBI Taxonomy" id="1041522"/>
    <lineage>
        <taxon>Bacteria</taxon>
        <taxon>Bacillati</taxon>
        <taxon>Actinomycetota</taxon>
        <taxon>Actinomycetes</taxon>
        <taxon>Mycobacteriales</taxon>
        <taxon>Mycobacteriaceae</taxon>
        <taxon>Mycobacterium</taxon>
        <taxon>Mycobacterium avium complex (MAC)</taxon>
    </lineage>
</organism>
<feature type="transmembrane region" description="Helical" evidence="1">
    <location>
        <begin position="12"/>
        <end position="37"/>
    </location>
</feature>
<keyword evidence="1" id="KW-0472">Membrane</keyword>
<comment type="caution">
    <text evidence="2">The sequence shown here is derived from an EMBL/GenBank/DDBJ whole genome shotgun (WGS) entry which is preliminary data.</text>
</comment>
<dbReference type="AlphaFoldDB" id="J5ED95"/>
<sequence length="41" mass="5056">MTVDDQDRRRKRGLIAFQIFIYGVLIAMFVIQLQMYFTRDW</sequence>
<name>J5ED95_9MYCO</name>
<keyword evidence="1" id="KW-0812">Transmembrane</keyword>
<evidence type="ECO:0000256" key="1">
    <source>
        <dbReference type="SAM" id="Phobius"/>
    </source>
</evidence>
<dbReference type="EMBL" id="AFVW02000002">
    <property type="protein sequence ID" value="EJO89601.1"/>
    <property type="molecule type" value="Genomic_DNA"/>
</dbReference>
<proteinExistence type="predicted"/>
<dbReference type="Proteomes" id="UP000006455">
    <property type="component" value="Unassembled WGS sequence"/>
</dbReference>
<evidence type="ECO:0000313" key="2">
    <source>
        <dbReference type="EMBL" id="EJO89601.1"/>
    </source>
</evidence>
<evidence type="ECO:0000313" key="3">
    <source>
        <dbReference type="Proteomes" id="UP000006455"/>
    </source>
</evidence>
<gene>
    <name evidence="2" type="ORF">MCOL_V205410</name>
</gene>
<keyword evidence="1" id="KW-1133">Transmembrane helix</keyword>
<protein>
    <submittedName>
        <fullName evidence="2">Uncharacterized protein</fullName>
    </submittedName>
</protein>
<reference evidence="2 3" key="1">
    <citation type="journal article" date="2011" name="J. Bacteriol.">
        <title>Genome sequence of the Mycobacterium colombiense type strain, CECT 3035.</title>
        <authorList>
            <person name="Gonzalez-Perez M."/>
            <person name="Murcia M.I."/>
            <person name="Landsman D."/>
            <person name="Jordan I.K."/>
            <person name="Marino-Ramirez L."/>
        </authorList>
    </citation>
    <scope>NUCLEOTIDE SEQUENCE [LARGE SCALE GENOMIC DNA]</scope>
    <source>
        <strain evidence="2 3">CECT 3035</strain>
    </source>
</reference>
<accession>J5ED95</accession>